<dbReference type="FunFam" id="3.30.565.10:FF:000010">
    <property type="entry name" value="Sensor histidine kinase RcsC"/>
    <property type="match status" value="1"/>
</dbReference>
<dbReference type="InterPro" id="IPR001789">
    <property type="entry name" value="Sig_transdc_resp-reg_receiver"/>
</dbReference>
<accession>A0A4R6Z0D1</accession>
<dbReference type="Gene3D" id="1.10.287.130">
    <property type="match status" value="1"/>
</dbReference>
<dbReference type="PANTHER" id="PTHR45339">
    <property type="entry name" value="HYBRID SIGNAL TRANSDUCTION HISTIDINE KINASE J"/>
    <property type="match status" value="1"/>
</dbReference>
<organism evidence="14 15">
    <name type="scientific">Tahibacter aquaticus</name>
    <dbReference type="NCBI Taxonomy" id="520092"/>
    <lineage>
        <taxon>Bacteria</taxon>
        <taxon>Pseudomonadati</taxon>
        <taxon>Pseudomonadota</taxon>
        <taxon>Gammaproteobacteria</taxon>
        <taxon>Lysobacterales</taxon>
        <taxon>Rhodanobacteraceae</taxon>
        <taxon>Tahibacter</taxon>
    </lineage>
</organism>
<dbReference type="InterPro" id="IPR004358">
    <property type="entry name" value="Sig_transdc_His_kin-like_C"/>
</dbReference>
<comment type="caution">
    <text evidence="14">The sequence shown here is derived from an EMBL/GenBank/DDBJ whole genome shotgun (WGS) entry which is preliminary data.</text>
</comment>
<dbReference type="PROSITE" id="PS50110">
    <property type="entry name" value="RESPONSE_REGULATORY"/>
    <property type="match status" value="3"/>
</dbReference>
<dbReference type="CDD" id="cd17546">
    <property type="entry name" value="REC_hyHK_CKI1_RcsC-like"/>
    <property type="match status" value="1"/>
</dbReference>
<evidence type="ECO:0000256" key="5">
    <source>
        <dbReference type="ARBA" id="ARBA00022679"/>
    </source>
</evidence>
<feature type="coiled-coil region" evidence="9">
    <location>
        <begin position="460"/>
        <end position="532"/>
    </location>
</feature>
<evidence type="ECO:0000259" key="11">
    <source>
        <dbReference type="PROSITE" id="PS50109"/>
    </source>
</evidence>
<evidence type="ECO:0000256" key="8">
    <source>
        <dbReference type="PROSITE-ProRule" id="PRU00169"/>
    </source>
</evidence>
<dbReference type="InterPro" id="IPR005467">
    <property type="entry name" value="His_kinase_dom"/>
</dbReference>
<dbReference type="SMART" id="SM00388">
    <property type="entry name" value="HisKA"/>
    <property type="match status" value="1"/>
</dbReference>
<evidence type="ECO:0000256" key="2">
    <source>
        <dbReference type="ARBA" id="ARBA00004370"/>
    </source>
</evidence>
<dbReference type="InterPro" id="IPR003661">
    <property type="entry name" value="HisK_dim/P_dom"/>
</dbReference>
<dbReference type="Gene3D" id="3.40.50.2300">
    <property type="match status" value="3"/>
</dbReference>
<dbReference type="Pfam" id="PF00512">
    <property type="entry name" value="HisKA"/>
    <property type="match status" value="1"/>
</dbReference>
<proteinExistence type="predicted"/>
<dbReference type="InterPro" id="IPR036097">
    <property type="entry name" value="HisK_dim/P_sf"/>
</dbReference>
<evidence type="ECO:0000259" key="12">
    <source>
        <dbReference type="PROSITE" id="PS50110"/>
    </source>
</evidence>
<dbReference type="InterPro" id="IPR003594">
    <property type="entry name" value="HATPase_dom"/>
</dbReference>
<dbReference type="CDD" id="cd00082">
    <property type="entry name" value="HisKA"/>
    <property type="match status" value="1"/>
</dbReference>
<dbReference type="Pfam" id="PF00072">
    <property type="entry name" value="Response_reg"/>
    <property type="match status" value="3"/>
</dbReference>
<dbReference type="CDD" id="cd06225">
    <property type="entry name" value="HAMP"/>
    <property type="match status" value="1"/>
</dbReference>
<dbReference type="AlphaFoldDB" id="A0A4R6Z0D1"/>
<dbReference type="SMART" id="SM00065">
    <property type="entry name" value="GAF"/>
    <property type="match status" value="1"/>
</dbReference>
<dbReference type="Proteomes" id="UP000295293">
    <property type="component" value="Unassembled WGS sequence"/>
</dbReference>
<reference evidence="14 15" key="1">
    <citation type="submission" date="2019-03" db="EMBL/GenBank/DDBJ databases">
        <title>Genomic Encyclopedia of Type Strains, Phase IV (KMG-IV): sequencing the most valuable type-strain genomes for metagenomic binning, comparative biology and taxonomic classification.</title>
        <authorList>
            <person name="Goeker M."/>
        </authorList>
    </citation>
    <scope>NUCLEOTIDE SEQUENCE [LARGE SCALE GENOMIC DNA]</scope>
    <source>
        <strain evidence="14 15">DSM 21667</strain>
    </source>
</reference>
<name>A0A4R6Z0D1_9GAMM</name>
<keyword evidence="4 8" id="KW-0597">Phosphoprotein</keyword>
<dbReference type="PROSITE" id="PS51257">
    <property type="entry name" value="PROKAR_LIPOPROTEIN"/>
    <property type="match status" value="1"/>
</dbReference>
<gene>
    <name evidence="14" type="ORF">DFR29_105141</name>
</gene>
<dbReference type="Gene3D" id="3.30.565.10">
    <property type="entry name" value="Histidine kinase-like ATPase, C-terminal domain"/>
    <property type="match status" value="1"/>
</dbReference>
<dbReference type="CDD" id="cd16922">
    <property type="entry name" value="HATPase_EvgS-ArcB-TorS-like"/>
    <property type="match status" value="1"/>
</dbReference>
<evidence type="ECO:0000256" key="9">
    <source>
        <dbReference type="SAM" id="Coils"/>
    </source>
</evidence>
<evidence type="ECO:0000256" key="10">
    <source>
        <dbReference type="SAM" id="Phobius"/>
    </source>
</evidence>
<keyword evidence="10" id="KW-0472">Membrane</keyword>
<keyword evidence="9" id="KW-0175">Coiled coil</keyword>
<keyword evidence="15" id="KW-1185">Reference proteome</keyword>
<feature type="domain" description="Histidine kinase" evidence="11">
    <location>
        <begin position="553"/>
        <end position="784"/>
    </location>
</feature>
<feature type="domain" description="HAMP" evidence="13">
    <location>
        <begin position="226"/>
        <end position="279"/>
    </location>
</feature>
<sequence length="1219" mass="134465">MDEAGARASWLGNRPIQVKLALAFGAMLLAFVAACAGIVFALDGQARTRAAQQATIQVIDAAQELRSAMHETEIAVYALLAETRSDGAEQLKVARQRLQQRLDELDRGDAAQDVQLHSLAVDISRRSRDWLATAVEPVLADLDAIGSDSQRSQRLHALTQHFDQLDRKNGDPLLALLGQIQVKAEAELHQRRGEADQATRTTEWAVLAMLALGVLVGAVALWLSARLIVQPIRDLTTLMTRLANHDHDVVVPQQQRQDEVGAIARALEVFKRTAIDTWWQNRNTTAIGEISAALQRCSDTQEFADTLCSELTPRLQAGIGLFFRYDSESAQLQRLGSYGYRERRHLETRYALGEGITGQCARESKTIVLAPVPDDYARIHSASGEAAPRSVIALPLLLQQRLLGVIEFASFAAFDERQQQLLDALLPLVALSWDNLSRALHTQLLLQRSQAQAQELIASEEALRVQREELRSANDALSAKTAQLEEQQLRLQASEEELRVQAEELQASNEELRQKGETLNEQKHVLEGLQRETEHKAQELARASQYKSDFLANMSHELRTPLNSMLILSRNLADNDDGRLAADQVESARVIYDAGSNLLRLINDILDLSKIEAGKMDVLIEAVPLQQLAHSLMRTYRPLAREKDLRFSLEIDDTLPLQMHSDLPKLEQILGNLIGNAIKFTREGEVSVNFAACPAELAQPLGLAADELVAMSVIDSGIGIPPHKLAAIFGVFEQVDASTARQFGGSGLGLSIARRLAQLLGGDVSADSSEGRGSRFTLVTPLRAQQRMITLDSPAVLPSALPAATVQPPANPRASTPATATIVENWIADDRDAIRADDTVILTIEDDRHFARVLVEQIRAKGFRALAAGDGESGLALAAQFRPNGILLDVLLPGMDGWAVLRRLQTNPATQGIPVHFISGVDESARGRESGAVGFLTKPAPREGLALAFERLLANDQGRQRHVLVIDDDEDSYLIVANQLAAPTVLVENAQTGRDGLDLLRERHFDCLVLDLQLPDMSGFEFLDEYARLDDTPPVVIHSARDLSSDESLRLRQFTDSIVIKGARSPQRLLDEVRLFLHSMRKDDRHYVARELDRGLSGRSVLVVDDDMRNIFALSKTLRARGLNVLMAQDGPKALRQLDDNPAIQLVLMDIMMPGMDGYETIREIRKRPALARLPVIAITAKAMRGDRDRCLEAGANDYLSKPLDIDKLLSMMRVWLPA</sequence>
<evidence type="ECO:0000256" key="7">
    <source>
        <dbReference type="ARBA" id="ARBA00023012"/>
    </source>
</evidence>
<comment type="catalytic activity">
    <reaction evidence="1">
        <text>ATP + protein L-histidine = ADP + protein N-phospho-L-histidine.</text>
        <dbReference type="EC" id="2.7.13.3"/>
    </reaction>
</comment>
<dbReference type="GO" id="GO:0000155">
    <property type="term" value="F:phosphorelay sensor kinase activity"/>
    <property type="evidence" value="ECO:0007669"/>
    <property type="project" value="InterPro"/>
</dbReference>
<feature type="domain" description="Response regulatory" evidence="12">
    <location>
        <begin position="1100"/>
        <end position="1217"/>
    </location>
</feature>
<feature type="domain" description="Response regulatory" evidence="12">
    <location>
        <begin position="840"/>
        <end position="953"/>
    </location>
</feature>
<keyword evidence="5" id="KW-0808">Transferase</keyword>
<dbReference type="SUPFAM" id="SSF52172">
    <property type="entry name" value="CheY-like"/>
    <property type="match status" value="3"/>
</dbReference>
<dbReference type="SMART" id="SM00387">
    <property type="entry name" value="HATPase_c"/>
    <property type="match status" value="1"/>
</dbReference>
<dbReference type="InterPro" id="IPR003660">
    <property type="entry name" value="HAMP_dom"/>
</dbReference>
<dbReference type="PANTHER" id="PTHR45339:SF1">
    <property type="entry name" value="HYBRID SIGNAL TRANSDUCTION HISTIDINE KINASE J"/>
    <property type="match status" value="1"/>
</dbReference>
<feature type="modified residue" description="4-aspartylphosphate" evidence="8">
    <location>
        <position position="1011"/>
    </location>
</feature>
<dbReference type="Pfam" id="PF02518">
    <property type="entry name" value="HATPase_c"/>
    <property type="match status" value="1"/>
</dbReference>
<dbReference type="OrthoDB" id="9810730at2"/>
<evidence type="ECO:0000313" key="15">
    <source>
        <dbReference type="Proteomes" id="UP000295293"/>
    </source>
</evidence>
<dbReference type="InterPro" id="IPR036890">
    <property type="entry name" value="HATPase_C_sf"/>
</dbReference>
<evidence type="ECO:0000256" key="4">
    <source>
        <dbReference type="ARBA" id="ARBA00022553"/>
    </source>
</evidence>
<feature type="domain" description="Response regulatory" evidence="12">
    <location>
        <begin position="962"/>
        <end position="1076"/>
    </location>
</feature>
<protein>
    <recommendedName>
        <fullName evidence="3">histidine kinase</fullName>
        <ecNumber evidence="3">2.7.13.3</ecNumber>
    </recommendedName>
</protein>
<keyword evidence="7" id="KW-0902">Two-component regulatory system</keyword>
<dbReference type="EMBL" id="SNZH01000005">
    <property type="protein sequence ID" value="TDR44958.1"/>
    <property type="molecule type" value="Genomic_DNA"/>
</dbReference>
<dbReference type="InterPro" id="IPR011006">
    <property type="entry name" value="CheY-like_superfamily"/>
</dbReference>
<feature type="transmembrane region" description="Helical" evidence="10">
    <location>
        <begin position="204"/>
        <end position="223"/>
    </location>
</feature>
<dbReference type="GO" id="GO:0016020">
    <property type="term" value="C:membrane"/>
    <property type="evidence" value="ECO:0007669"/>
    <property type="project" value="UniProtKB-SubCell"/>
</dbReference>
<dbReference type="PROSITE" id="PS50885">
    <property type="entry name" value="HAMP"/>
    <property type="match status" value="1"/>
</dbReference>
<dbReference type="SMART" id="SM00304">
    <property type="entry name" value="HAMP"/>
    <property type="match status" value="1"/>
</dbReference>
<feature type="modified residue" description="4-aspartylphosphate" evidence="8">
    <location>
        <position position="889"/>
    </location>
</feature>
<dbReference type="SMART" id="SM00448">
    <property type="entry name" value="REC"/>
    <property type="match status" value="3"/>
</dbReference>
<comment type="subcellular location">
    <subcellularLocation>
        <location evidence="2">Membrane</location>
    </subcellularLocation>
</comment>
<dbReference type="Gene3D" id="6.10.340.10">
    <property type="match status" value="1"/>
</dbReference>
<dbReference type="PROSITE" id="PS50109">
    <property type="entry name" value="HIS_KIN"/>
    <property type="match status" value="1"/>
</dbReference>
<dbReference type="InterPro" id="IPR029016">
    <property type="entry name" value="GAF-like_dom_sf"/>
</dbReference>
<dbReference type="SUPFAM" id="SSF158472">
    <property type="entry name" value="HAMP domain-like"/>
    <property type="match status" value="1"/>
</dbReference>
<dbReference type="EC" id="2.7.13.3" evidence="3"/>
<evidence type="ECO:0000256" key="3">
    <source>
        <dbReference type="ARBA" id="ARBA00012438"/>
    </source>
</evidence>
<evidence type="ECO:0000256" key="1">
    <source>
        <dbReference type="ARBA" id="ARBA00000085"/>
    </source>
</evidence>
<evidence type="ECO:0000256" key="6">
    <source>
        <dbReference type="ARBA" id="ARBA00022777"/>
    </source>
</evidence>
<dbReference type="CDD" id="cd00156">
    <property type="entry name" value="REC"/>
    <property type="match status" value="1"/>
</dbReference>
<dbReference type="PRINTS" id="PR00344">
    <property type="entry name" value="BCTRLSENSOR"/>
</dbReference>
<feature type="modified residue" description="4-aspartylphosphate" evidence="8">
    <location>
        <position position="1150"/>
    </location>
</feature>
<dbReference type="Pfam" id="PF13185">
    <property type="entry name" value="GAF_2"/>
    <property type="match status" value="1"/>
</dbReference>
<evidence type="ECO:0000313" key="14">
    <source>
        <dbReference type="EMBL" id="TDR44958.1"/>
    </source>
</evidence>
<dbReference type="InterPro" id="IPR003018">
    <property type="entry name" value="GAF"/>
</dbReference>
<dbReference type="SUPFAM" id="SSF55781">
    <property type="entry name" value="GAF domain-like"/>
    <property type="match status" value="1"/>
</dbReference>
<feature type="transmembrane region" description="Helical" evidence="10">
    <location>
        <begin position="20"/>
        <end position="42"/>
    </location>
</feature>
<keyword evidence="10" id="KW-1133">Transmembrane helix</keyword>
<keyword evidence="10" id="KW-0812">Transmembrane</keyword>
<evidence type="ECO:0000259" key="13">
    <source>
        <dbReference type="PROSITE" id="PS50885"/>
    </source>
</evidence>
<dbReference type="SUPFAM" id="SSF55874">
    <property type="entry name" value="ATPase domain of HSP90 chaperone/DNA topoisomerase II/histidine kinase"/>
    <property type="match status" value="1"/>
</dbReference>
<dbReference type="Gene3D" id="3.30.450.40">
    <property type="match status" value="1"/>
</dbReference>
<dbReference type="SUPFAM" id="SSF47384">
    <property type="entry name" value="Homodimeric domain of signal transducing histidine kinase"/>
    <property type="match status" value="1"/>
</dbReference>
<dbReference type="Pfam" id="PF00672">
    <property type="entry name" value="HAMP"/>
    <property type="match status" value="1"/>
</dbReference>
<keyword evidence="6 14" id="KW-0418">Kinase</keyword>